<dbReference type="OrthoDB" id="7028368at2"/>
<accession>A0A4D6X4U0</accession>
<feature type="compositionally biased region" description="Acidic residues" evidence="1">
    <location>
        <begin position="50"/>
        <end position="61"/>
    </location>
</feature>
<evidence type="ECO:0000256" key="1">
    <source>
        <dbReference type="SAM" id="MobiDB-lite"/>
    </source>
</evidence>
<evidence type="ECO:0000313" key="2">
    <source>
        <dbReference type="EMBL" id="QCI10222.1"/>
    </source>
</evidence>
<name>A0A4D6X4U0_PSEPU</name>
<sequence>MTMICRPFITLRNGKRLFAHEVGKTAFCFEVDEVRKAKPPEGVGEQGTLDLEDDDVPSQPH</sequence>
<dbReference type="AlphaFoldDB" id="A0A4D6X4U0"/>
<dbReference type="Proteomes" id="UP000298551">
    <property type="component" value="Chromosome"/>
</dbReference>
<feature type="region of interest" description="Disordered" evidence="1">
    <location>
        <begin position="38"/>
        <end position="61"/>
    </location>
</feature>
<protein>
    <submittedName>
        <fullName evidence="2">Uncharacterized protein</fullName>
    </submittedName>
</protein>
<proteinExistence type="predicted"/>
<gene>
    <name evidence="2" type="ORF">E6B08_01735</name>
</gene>
<evidence type="ECO:0000313" key="3">
    <source>
        <dbReference type="Proteomes" id="UP000298551"/>
    </source>
</evidence>
<reference evidence="3" key="1">
    <citation type="submission" date="2019-04" db="EMBL/GenBank/DDBJ databases">
        <title>Genome sequence of Pseudomonas putida 1290, an auxin catabolizing strain.</title>
        <authorList>
            <person name="Laird T.S."/>
            <person name="Leveau J.H.J."/>
        </authorList>
    </citation>
    <scope>NUCLEOTIDE SEQUENCE [LARGE SCALE GENOMIC DNA]</scope>
    <source>
        <strain evidence="3">1290</strain>
    </source>
</reference>
<dbReference type="EMBL" id="CP039371">
    <property type="protein sequence ID" value="QCI10222.1"/>
    <property type="molecule type" value="Genomic_DNA"/>
</dbReference>
<organism evidence="2 3">
    <name type="scientific">Pseudomonas putida</name>
    <name type="common">Arthrobacter siderocapsulatus</name>
    <dbReference type="NCBI Taxonomy" id="303"/>
    <lineage>
        <taxon>Bacteria</taxon>
        <taxon>Pseudomonadati</taxon>
        <taxon>Pseudomonadota</taxon>
        <taxon>Gammaproteobacteria</taxon>
        <taxon>Pseudomonadales</taxon>
        <taxon>Pseudomonadaceae</taxon>
        <taxon>Pseudomonas</taxon>
    </lineage>
</organism>